<accession>A0ABR4NPZ6</accession>
<proteinExistence type="inferred from homology"/>
<evidence type="ECO:0000256" key="1">
    <source>
        <dbReference type="ARBA" id="ARBA00024204"/>
    </source>
</evidence>
<comment type="similarity">
    <text evidence="1">Belongs to the MIX23 family.</text>
</comment>
<dbReference type="Proteomes" id="UP001623330">
    <property type="component" value="Unassembled WGS sequence"/>
</dbReference>
<name>A0ABR4NPZ6_9SACH</name>
<sequence>MSGDEITVSLSEHLLDGNLNFPDYQQRTRNITLNRQRCLDPTLIDSFLRTLRHGSDDIIRQKLNNYNKQTEHQDKSKIQKCNSFLQNELYPNWRVRDQIIDFCASQAEKLKVEIDSKGEDVVSTKVVDTRLDPYSQRDVLFQQEQRYRQLNDLNTWVSNNKGIESILRGTSDHILKNNCDQNEDYIKKFWEMGSI</sequence>
<dbReference type="InterPro" id="IPR016805">
    <property type="entry name" value="MIX23_fungal"/>
</dbReference>
<organism evidence="2 3">
    <name type="scientific">Nakaseomyces bracarensis</name>
    <dbReference type="NCBI Taxonomy" id="273131"/>
    <lineage>
        <taxon>Eukaryota</taxon>
        <taxon>Fungi</taxon>
        <taxon>Dikarya</taxon>
        <taxon>Ascomycota</taxon>
        <taxon>Saccharomycotina</taxon>
        <taxon>Saccharomycetes</taxon>
        <taxon>Saccharomycetales</taxon>
        <taxon>Saccharomycetaceae</taxon>
        <taxon>Nakaseomyces</taxon>
    </lineage>
</organism>
<dbReference type="InterPro" id="IPR019171">
    <property type="entry name" value="MIX23"/>
</dbReference>
<gene>
    <name evidence="2" type="ORF">RNJ44_01555</name>
</gene>
<dbReference type="Pfam" id="PF09774">
    <property type="entry name" value="MIX23"/>
    <property type="match status" value="1"/>
</dbReference>
<comment type="caution">
    <text evidence="2">The sequence shown here is derived from an EMBL/GenBank/DDBJ whole genome shotgun (WGS) entry which is preliminary data.</text>
</comment>
<protein>
    <submittedName>
        <fullName evidence="2">Uncharacterized protein</fullName>
    </submittedName>
</protein>
<reference evidence="2 3" key="1">
    <citation type="submission" date="2024-05" db="EMBL/GenBank/DDBJ databases">
        <title>Long read based assembly of the Candida bracarensis genome reveals expanded adhesin content.</title>
        <authorList>
            <person name="Marcet-Houben M."/>
            <person name="Ksiezopolska E."/>
            <person name="Gabaldon T."/>
        </authorList>
    </citation>
    <scope>NUCLEOTIDE SEQUENCE [LARGE SCALE GENOMIC DNA]</scope>
    <source>
        <strain evidence="2 3">CBM6</strain>
    </source>
</reference>
<dbReference type="PIRSF" id="PIRSF022603">
    <property type="entry name" value="UCP022603"/>
    <property type="match status" value="1"/>
</dbReference>
<evidence type="ECO:0000313" key="3">
    <source>
        <dbReference type="Proteomes" id="UP001623330"/>
    </source>
</evidence>
<keyword evidence="3" id="KW-1185">Reference proteome</keyword>
<evidence type="ECO:0000313" key="2">
    <source>
        <dbReference type="EMBL" id="KAL3230192.1"/>
    </source>
</evidence>
<dbReference type="PANTHER" id="PTHR31905:SF2">
    <property type="entry name" value="PROTEIN MIX23"/>
    <property type="match status" value="1"/>
</dbReference>
<dbReference type="EMBL" id="JBEVYD010000010">
    <property type="protein sequence ID" value="KAL3230192.1"/>
    <property type="molecule type" value="Genomic_DNA"/>
</dbReference>
<dbReference type="PANTHER" id="PTHR31905">
    <property type="entry name" value="COILED-COIL DOMAIN-CONTAINING PROTEIN 58"/>
    <property type="match status" value="1"/>
</dbReference>